<organism evidence="1">
    <name type="scientific">uncultured Caudovirales phage</name>
    <dbReference type="NCBI Taxonomy" id="2100421"/>
    <lineage>
        <taxon>Viruses</taxon>
        <taxon>Duplodnaviria</taxon>
        <taxon>Heunggongvirae</taxon>
        <taxon>Uroviricota</taxon>
        <taxon>Caudoviricetes</taxon>
        <taxon>Peduoviridae</taxon>
        <taxon>Maltschvirus</taxon>
        <taxon>Maltschvirus maltsch</taxon>
    </lineage>
</organism>
<evidence type="ECO:0000313" key="1">
    <source>
        <dbReference type="EMBL" id="CAB4156565.1"/>
    </source>
</evidence>
<sequence>MKYVEQEVTITVPIGLATRIEECLYAEVVNTYVMITRGFRPKRVSFTELQDALDIVQETLLDYETNLIVGDSLTNERIKREFPLKRTRKNKGKS</sequence>
<reference evidence="1" key="1">
    <citation type="submission" date="2020-04" db="EMBL/GenBank/DDBJ databases">
        <authorList>
            <person name="Chiriac C."/>
            <person name="Salcher M."/>
            <person name="Ghai R."/>
            <person name="Kavagutti S V."/>
        </authorList>
    </citation>
    <scope>NUCLEOTIDE SEQUENCE</scope>
</reference>
<gene>
    <name evidence="1" type="ORF">UFOVP658_75</name>
</gene>
<name>A0A6J5NH54_9CAUD</name>
<proteinExistence type="predicted"/>
<protein>
    <submittedName>
        <fullName evidence="1">Uncharacterized protein</fullName>
    </submittedName>
</protein>
<dbReference type="EMBL" id="LR796639">
    <property type="protein sequence ID" value="CAB4156565.1"/>
    <property type="molecule type" value="Genomic_DNA"/>
</dbReference>
<accession>A0A6J5NH54</accession>